<dbReference type="EMBL" id="CP036275">
    <property type="protein sequence ID" value="QDU36255.1"/>
    <property type="molecule type" value="Genomic_DNA"/>
</dbReference>
<gene>
    <name evidence="3" type="ORF">Mal4_05390</name>
</gene>
<feature type="transmembrane region" description="Helical" evidence="2">
    <location>
        <begin position="6"/>
        <end position="24"/>
    </location>
</feature>
<keyword evidence="2" id="KW-0812">Transmembrane</keyword>
<name>A0A517Z1B1_9PLAN</name>
<evidence type="ECO:0000256" key="1">
    <source>
        <dbReference type="SAM" id="MobiDB-lite"/>
    </source>
</evidence>
<dbReference type="RefSeq" id="WP_145366939.1">
    <property type="nucleotide sequence ID" value="NZ_CP036275.1"/>
</dbReference>
<feature type="compositionally biased region" description="Gly residues" evidence="1">
    <location>
        <begin position="119"/>
        <end position="128"/>
    </location>
</feature>
<feature type="transmembrane region" description="Helical" evidence="2">
    <location>
        <begin position="31"/>
        <end position="48"/>
    </location>
</feature>
<reference evidence="3 4" key="1">
    <citation type="submission" date="2019-02" db="EMBL/GenBank/DDBJ databases">
        <title>Deep-cultivation of Planctomycetes and their phenomic and genomic characterization uncovers novel biology.</title>
        <authorList>
            <person name="Wiegand S."/>
            <person name="Jogler M."/>
            <person name="Boedeker C."/>
            <person name="Pinto D."/>
            <person name="Vollmers J."/>
            <person name="Rivas-Marin E."/>
            <person name="Kohn T."/>
            <person name="Peeters S.H."/>
            <person name="Heuer A."/>
            <person name="Rast P."/>
            <person name="Oberbeckmann S."/>
            <person name="Bunk B."/>
            <person name="Jeske O."/>
            <person name="Meyerdierks A."/>
            <person name="Storesund J.E."/>
            <person name="Kallscheuer N."/>
            <person name="Luecker S."/>
            <person name="Lage O.M."/>
            <person name="Pohl T."/>
            <person name="Merkel B.J."/>
            <person name="Hornburger P."/>
            <person name="Mueller R.-W."/>
            <person name="Bruemmer F."/>
            <person name="Labrenz M."/>
            <person name="Spormann A.M."/>
            <person name="Op den Camp H."/>
            <person name="Overmann J."/>
            <person name="Amann R."/>
            <person name="Jetten M.S.M."/>
            <person name="Mascher T."/>
            <person name="Medema M.H."/>
            <person name="Devos D.P."/>
            <person name="Kaster A.-K."/>
            <person name="Ovreas L."/>
            <person name="Rohde M."/>
            <person name="Galperin M.Y."/>
            <person name="Jogler C."/>
        </authorList>
    </citation>
    <scope>NUCLEOTIDE SEQUENCE [LARGE SCALE GENOMIC DNA]</scope>
    <source>
        <strain evidence="3 4">Mal4</strain>
    </source>
</reference>
<protein>
    <recommendedName>
        <fullName evidence="5">DUF2304 domain-containing protein</fullName>
    </recommendedName>
</protein>
<dbReference type="Proteomes" id="UP000320496">
    <property type="component" value="Chromosome"/>
</dbReference>
<feature type="transmembrane region" description="Helical" evidence="2">
    <location>
        <begin position="68"/>
        <end position="85"/>
    </location>
</feature>
<evidence type="ECO:0000313" key="4">
    <source>
        <dbReference type="Proteomes" id="UP000320496"/>
    </source>
</evidence>
<accession>A0A517Z1B1</accession>
<feature type="region of interest" description="Disordered" evidence="1">
    <location>
        <begin position="109"/>
        <end position="128"/>
    </location>
</feature>
<dbReference type="InterPro" id="IPR019277">
    <property type="entry name" value="DUF2304"/>
</dbReference>
<proteinExistence type="predicted"/>
<dbReference type="AlphaFoldDB" id="A0A517Z1B1"/>
<keyword evidence="2" id="KW-1133">Transmembrane helix</keyword>
<dbReference type="KEGG" id="mri:Mal4_05390"/>
<evidence type="ECO:0000256" key="2">
    <source>
        <dbReference type="SAM" id="Phobius"/>
    </source>
</evidence>
<evidence type="ECO:0000313" key="3">
    <source>
        <dbReference type="EMBL" id="QDU36255.1"/>
    </source>
</evidence>
<keyword evidence="2" id="KW-0472">Membrane</keyword>
<dbReference type="Pfam" id="PF10066">
    <property type="entry name" value="DUF2304"/>
    <property type="match status" value="1"/>
</dbReference>
<evidence type="ECO:0008006" key="5">
    <source>
        <dbReference type="Google" id="ProtNLM"/>
    </source>
</evidence>
<keyword evidence="4" id="KW-1185">Reference proteome</keyword>
<dbReference type="OrthoDB" id="291922at2"/>
<sequence>MKAFQWVVVPILLILVLLELLALVRGRERRRFVALRLLVWAGAAVAVGLPDTTSSIARMLGIGRGTDLVVYLFLLAFIATSFFFYSRYTLLQRQITELVRREAIREAEQTQPPALKSGDGNGAGPELS</sequence>
<organism evidence="3 4">
    <name type="scientific">Maioricimonas rarisocia</name>
    <dbReference type="NCBI Taxonomy" id="2528026"/>
    <lineage>
        <taxon>Bacteria</taxon>
        <taxon>Pseudomonadati</taxon>
        <taxon>Planctomycetota</taxon>
        <taxon>Planctomycetia</taxon>
        <taxon>Planctomycetales</taxon>
        <taxon>Planctomycetaceae</taxon>
        <taxon>Maioricimonas</taxon>
    </lineage>
</organism>